<proteinExistence type="predicted"/>
<dbReference type="InterPro" id="IPR016130">
    <property type="entry name" value="Tyr_Pase_AS"/>
</dbReference>
<dbReference type="RefSeq" id="WP_006970639.1">
    <property type="nucleotide sequence ID" value="NZ_ABCS01000012.1"/>
</dbReference>
<dbReference type="eggNOG" id="COG2453">
    <property type="taxonomic scope" value="Bacteria"/>
</dbReference>
<accession>A6G1P0</accession>
<keyword evidence="2" id="KW-1133">Transmembrane helix</keyword>
<dbReference type="SUPFAM" id="SSF52799">
    <property type="entry name" value="(Phosphotyrosine protein) phosphatases II"/>
    <property type="match status" value="1"/>
</dbReference>
<feature type="domain" description="Tyrosine specific protein phosphatases" evidence="3">
    <location>
        <begin position="145"/>
        <end position="211"/>
    </location>
</feature>
<dbReference type="AlphaFoldDB" id="A6G1P0"/>
<dbReference type="PANTHER" id="PTHR47216">
    <property type="match status" value="1"/>
</dbReference>
<keyword evidence="1" id="KW-0378">Hydrolase</keyword>
<sequence>MIIPVIFTLSALLFAGLALTLGGWALLLLWPALAAALVGVAYWADRPELFGKRPDGRFPVVLVIAGLPMFGLLYAIWWTEHALEASANEVAPGIFVGRRPRGADLPAGVETIVDLTAEWPVHAEVHGHPGYQLHRILDTRIGDAEAIEAIVRPLVERRGPMLVHCASGHGRSATIAAAVGLARGEFSDPEQAEATMRLGRPTIRLNRLQRERLRAWFERYGG</sequence>
<dbReference type="STRING" id="391625.PPSIR1_36677"/>
<dbReference type="Pfam" id="PF22784">
    <property type="entry name" value="PTP-SAK"/>
    <property type="match status" value="1"/>
</dbReference>
<keyword evidence="2" id="KW-0812">Transmembrane</keyword>
<keyword evidence="2" id="KW-0472">Membrane</keyword>
<reference evidence="4 5" key="1">
    <citation type="submission" date="2007-06" db="EMBL/GenBank/DDBJ databases">
        <authorList>
            <person name="Shimkets L."/>
            <person name="Ferriera S."/>
            <person name="Johnson J."/>
            <person name="Kravitz S."/>
            <person name="Beeson K."/>
            <person name="Sutton G."/>
            <person name="Rogers Y.-H."/>
            <person name="Friedman R."/>
            <person name="Frazier M."/>
            <person name="Venter J.C."/>
        </authorList>
    </citation>
    <scope>NUCLEOTIDE SEQUENCE [LARGE SCALE GENOMIC DNA]</scope>
    <source>
        <strain evidence="4 5">SIR-1</strain>
    </source>
</reference>
<dbReference type="OrthoDB" id="194849at2"/>
<evidence type="ECO:0000256" key="2">
    <source>
        <dbReference type="SAM" id="Phobius"/>
    </source>
</evidence>
<dbReference type="GO" id="GO:0016791">
    <property type="term" value="F:phosphatase activity"/>
    <property type="evidence" value="ECO:0007669"/>
    <property type="project" value="UniProtKB-ARBA"/>
</dbReference>
<protein>
    <recommendedName>
        <fullName evidence="3">Tyrosine specific protein phosphatases domain-containing protein</fullName>
    </recommendedName>
</protein>
<evidence type="ECO:0000313" key="4">
    <source>
        <dbReference type="EMBL" id="EDM80304.1"/>
    </source>
</evidence>
<dbReference type="InterPro" id="IPR057023">
    <property type="entry name" value="PTP-SAK"/>
</dbReference>
<feature type="transmembrane region" description="Helical" evidence="2">
    <location>
        <begin position="58"/>
        <end position="77"/>
    </location>
</feature>
<dbReference type="InterPro" id="IPR000387">
    <property type="entry name" value="Tyr_Pase_dom"/>
</dbReference>
<dbReference type="Proteomes" id="UP000005801">
    <property type="component" value="Unassembled WGS sequence"/>
</dbReference>
<dbReference type="InterPro" id="IPR029021">
    <property type="entry name" value="Prot-tyrosine_phosphatase-like"/>
</dbReference>
<evidence type="ECO:0000259" key="3">
    <source>
        <dbReference type="PROSITE" id="PS50056"/>
    </source>
</evidence>
<gene>
    <name evidence="4" type="ORF">PPSIR1_36677</name>
</gene>
<evidence type="ECO:0000313" key="5">
    <source>
        <dbReference type="Proteomes" id="UP000005801"/>
    </source>
</evidence>
<comment type="caution">
    <text evidence="4">The sequence shown here is derived from an EMBL/GenBank/DDBJ whole genome shotgun (WGS) entry which is preliminary data.</text>
</comment>
<dbReference type="PROSITE" id="PS50056">
    <property type="entry name" value="TYR_PHOSPHATASE_2"/>
    <property type="match status" value="1"/>
</dbReference>
<name>A6G1P0_9BACT</name>
<organism evidence="4 5">
    <name type="scientific">Plesiocystis pacifica SIR-1</name>
    <dbReference type="NCBI Taxonomy" id="391625"/>
    <lineage>
        <taxon>Bacteria</taxon>
        <taxon>Pseudomonadati</taxon>
        <taxon>Myxococcota</taxon>
        <taxon>Polyangia</taxon>
        <taxon>Nannocystales</taxon>
        <taxon>Nannocystaceae</taxon>
        <taxon>Plesiocystis</taxon>
    </lineage>
</organism>
<dbReference type="PANTHER" id="PTHR47216:SF4">
    <property type="entry name" value="OS01G0859400 PROTEIN"/>
    <property type="match status" value="1"/>
</dbReference>
<dbReference type="Gene3D" id="3.90.190.10">
    <property type="entry name" value="Protein tyrosine phosphatase superfamily"/>
    <property type="match status" value="1"/>
</dbReference>
<keyword evidence="5" id="KW-1185">Reference proteome</keyword>
<evidence type="ECO:0000256" key="1">
    <source>
        <dbReference type="ARBA" id="ARBA00022801"/>
    </source>
</evidence>
<dbReference type="EMBL" id="ABCS01000012">
    <property type="protein sequence ID" value="EDM80304.1"/>
    <property type="molecule type" value="Genomic_DNA"/>
</dbReference>
<dbReference type="PROSITE" id="PS00383">
    <property type="entry name" value="TYR_PHOSPHATASE_1"/>
    <property type="match status" value="1"/>
</dbReference>